<reference evidence="4" key="1">
    <citation type="submission" date="2016-10" db="EMBL/GenBank/DDBJ databases">
        <authorList>
            <person name="Varghese N."/>
            <person name="Submissions S."/>
        </authorList>
    </citation>
    <scope>NUCLEOTIDE SEQUENCE [LARGE SCALE GENOMIC DNA]</scope>
    <source>
        <strain evidence="4">DSM 20524</strain>
    </source>
</reference>
<proteinExistence type="predicted"/>
<dbReference type="InterPro" id="IPR023840">
    <property type="entry name" value="T7SS_Rv3446c"/>
</dbReference>
<feature type="compositionally biased region" description="Low complexity" evidence="1">
    <location>
        <begin position="192"/>
        <end position="203"/>
    </location>
</feature>
<accession>A0A1H9R0V4</accession>
<dbReference type="RefSeq" id="WP_092256321.1">
    <property type="nucleotide sequence ID" value="NZ_CP047199.1"/>
</dbReference>
<name>A0A1H9R0V4_9CORY</name>
<feature type="region of interest" description="Disordered" evidence="1">
    <location>
        <begin position="175"/>
        <end position="206"/>
    </location>
</feature>
<protein>
    <submittedName>
        <fullName evidence="3">Type VII secretion-associated protein, Rv3446c family, C-terminal domain-containing protein</fullName>
    </submittedName>
</protein>
<evidence type="ECO:0000256" key="2">
    <source>
        <dbReference type="SAM" id="Phobius"/>
    </source>
</evidence>
<evidence type="ECO:0000256" key="1">
    <source>
        <dbReference type="SAM" id="MobiDB-lite"/>
    </source>
</evidence>
<keyword evidence="2" id="KW-0472">Membrane</keyword>
<sequence length="348" mass="37141">MTTPTTLTITVSPSVTIIDADTTYFRYDNPGPAELVGYCLQLIDDDPAGYTIVIDAAKDFASEVKSFAEKKGFAVRAVARDDGTPGTSMPPPAEAQSAESEAVESIEAVGHMEPALYPYEDVPGEITGLIRPVEERKSSTRSRVPVLILGATVAIVLGAGIWAVGMSTQAAPPAIQAGEPPAVKDSVEHSVEPAPEASRSAAPITSSPAVSAPETVVLAQNGLEVTLPAGFHLEADDDMWKAEGDDPDFRLQLAIDDLYGLPAEELLKQVEREVSMDPELELVAVDDRHVEYHQYAVDGSEAQWVTWVEAGVQLSVGCHSRYSPTTVQRATCQMAYESARYTAPDAAL</sequence>
<dbReference type="STRING" id="1121357.SAMN05661109_00738"/>
<keyword evidence="2" id="KW-0812">Transmembrane</keyword>
<keyword evidence="4" id="KW-1185">Reference proteome</keyword>
<dbReference type="NCBIfam" id="TIGR03931">
    <property type="entry name" value="T7SS_Rv3446c"/>
    <property type="match status" value="1"/>
</dbReference>
<dbReference type="EMBL" id="FOGQ01000002">
    <property type="protein sequence ID" value="SER66344.1"/>
    <property type="molecule type" value="Genomic_DNA"/>
</dbReference>
<gene>
    <name evidence="3" type="ORF">SAMN05661109_00738</name>
</gene>
<dbReference type="Proteomes" id="UP000198929">
    <property type="component" value="Unassembled WGS sequence"/>
</dbReference>
<feature type="transmembrane region" description="Helical" evidence="2">
    <location>
        <begin position="146"/>
        <end position="165"/>
    </location>
</feature>
<organism evidence="3 4">
    <name type="scientific">Corynebacterium cystitidis DSM 20524</name>
    <dbReference type="NCBI Taxonomy" id="1121357"/>
    <lineage>
        <taxon>Bacteria</taxon>
        <taxon>Bacillati</taxon>
        <taxon>Actinomycetota</taxon>
        <taxon>Actinomycetes</taxon>
        <taxon>Mycobacteriales</taxon>
        <taxon>Corynebacteriaceae</taxon>
        <taxon>Corynebacterium</taxon>
    </lineage>
</organism>
<keyword evidence="2" id="KW-1133">Transmembrane helix</keyword>
<evidence type="ECO:0000313" key="4">
    <source>
        <dbReference type="Proteomes" id="UP000198929"/>
    </source>
</evidence>
<dbReference type="AlphaFoldDB" id="A0A1H9R0V4"/>
<evidence type="ECO:0000313" key="3">
    <source>
        <dbReference type="EMBL" id="SER66344.1"/>
    </source>
</evidence>